<evidence type="ECO:0000313" key="9">
    <source>
        <dbReference type="EMBL" id="KFM56926.1"/>
    </source>
</evidence>
<accession>A0A087SVN7</accession>
<dbReference type="OMA" id="HTNSINF"/>
<dbReference type="OrthoDB" id="5723at2759"/>
<evidence type="ECO:0000256" key="7">
    <source>
        <dbReference type="SAM" id="MobiDB-lite"/>
    </source>
</evidence>
<keyword evidence="2" id="KW-0808">Transferase</keyword>
<keyword evidence="5" id="KW-0234">DNA repair</keyword>
<keyword evidence="4" id="KW-0227">DNA damage</keyword>
<dbReference type="GO" id="GO:0046872">
    <property type="term" value="F:metal ion binding"/>
    <property type="evidence" value="ECO:0007669"/>
    <property type="project" value="UniProtKB-KW"/>
</dbReference>
<dbReference type="Pfam" id="PF18439">
    <property type="entry name" value="zf_UBZ"/>
    <property type="match status" value="1"/>
</dbReference>
<evidence type="ECO:0000256" key="3">
    <source>
        <dbReference type="ARBA" id="ARBA00022723"/>
    </source>
</evidence>
<feature type="domain" description="UBZ3-type" evidence="8">
    <location>
        <begin position="252"/>
        <end position="286"/>
    </location>
</feature>
<evidence type="ECO:0000259" key="8">
    <source>
        <dbReference type="PROSITE" id="PS51907"/>
    </source>
</evidence>
<dbReference type="PROSITE" id="PS51907">
    <property type="entry name" value="ZF_UBZ3"/>
    <property type="match status" value="1"/>
</dbReference>
<organism evidence="9 10">
    <name type="scientific">Stegodyphus mimosarum</name>
    <name type="common">African social velvet spider</name>
    <dbReference type="NCBI Taxonomy" id="407821"/>
    <lineage>
        <taxon>Eukaryota</taxon>
        <taxon>Metazoa</taxon>
        <taxon>Ecdysozoa</taxon>
        <taxon>Arthropoda</taxon>
        <taxon>Chelicerata</taxon>
        <taxon>Arachnida</taxon>
        <taxon>Araneae</taxon>
        <taxon>Araneomorphae</taxon>
        <taxon>Entelegynae</taxon>
        <taxon>Eresoidea</taxon>
        <taxon>Eresidae</taxon>
        <taxon>Stegodyphus</taxon>
    </lineage>
</organism>
<evidence type="ECO:0000256" key="6">
    <source>
        <dbReference type="ARBA" id="ARBA00023242"/>
    </source>
</evidence>
<keyword evidence="3" id="KW-0479">Metal-binding</keyword>
<feature type="region of interest" description="Disordered" evidence="7">
    <location>
        <begin position="196"/>
        <end position="247"/>
    </location>
</feature>
<dbReference type="GO" id="GO:0005634">
    <property type="term" value="C:nucleus"/>
    <property type="evidence" value="ECO:0007669"/>
    <property type="project" value="UniProtKB-SubCell"/>
</dbReference>
<sequence>MWSPAINSLAMSASKFEDKVDSCTSDIQSFFVNTKQPDENVKSVTDDISEATNTSVANDTNKDKGSFNPSDASVITSFNSDLNYTVSSPKKTISSFFTKLVDNVNSTNIDSMSINNKFQNKIENNLSSTDQNYSDALAEKSIRFISHDKTELELKNEEIQECASKLPEPAASNPKYAKGFFSRKLEERISSKQVQHSSDICTLDNKSNSSKDKISFSSDSVREESGSISHGLITETDEYSLSSNNDPYPDLDPELTKICDKCNQRIPIWEDEEHLDYHVALDLSNEFAQEPVSKHTNSINFCKSFGQNSKKIKTKR</sequence>
<reference evidence="9 10" key="1">
    <citation type="submission" date="2013-11" db="EMBL/GenBank/DDBJ databases">
        <title>Genome sequencing of Stegodyphus mimosarum.</title>
        <authorList>
            <person name="Bechsgaard J."/>
        </authorList>
    </citation>
    <scope>NUCLEOTIDE SEQUENCE [LARGE SCALE GENOMIC DNA]</scope>
</reference>
<keyword evidence="10" id="KW-1185">Reference proteome</keyword>
<gene>
    <name evidence="9" type="ORF">X975_27044</name>
</gene>
<evidence type="ECO:0000313" key="10">
    <source>
        <dbReference type="Proteomes" id="UP000054359"/>
    </source>
</evidence>
<evidence type="ECO:0000256" key="5">
    <source>
        <dbReference type="ARBA" id="ARBA00023204"/>
    </source>
</evidence>
<dbReference type="InterPro" id="IPR041298">
    <property type="entry name" value="UBZ3"/>
</dbReference>
<name>A0A087SVN7_STEMI</name>
<dbReference type="AlphaFoldDB" id="A0A087SVN7"/>
<dbReference type="GO" id="GO:0006281">
    <property type="term" value="P:DNA repair"/>
    <property type="evidence" value="ECO:0007669"/>
    <property type="project" value="UniProtKB-KW"/>
</dbReference>
<feature type="compositionally biased region" description="Basic and acidic residues" evidence="7">
    <location>
        <begin position="209"/>
        <end position="225"/>
    </location>
</feature>
<keyword evidence="6" id="KW-0539">Nucleus</keyword>
<protein>
    <recommendedName>
        <fullName evidence="8">UBZ3-type domain-containing protein</fullName>
    </recommendedName>
</protein>
<feature type="non-terminal residue" evidence="9">
    <location>
        <position position="316"/>
    </location>
</feature>
<comment type="subcellular location">
    <subcellularLocation>
        <location evidence="1">Nucleus</location>
    </subcellularLocation>
</comment>
<evidence type="ECO:0000256" key="1">
    <source>
        <dbReference type="ARBA" id="ARBA00004123"/>
    </source>
</evidence>
<dbReference type="GO" id="GO:0016740">
    <property type="term" value="F:transferase activity"/>
    <property type="evidence" value="ECO:0007669"/>
    <property type="project" value="UniProtKB-KW"/>
</dbReference>
<proteinExistence type="predicted"/>
<evidence type="ECO:0000256" key="2">
    <source>
        <dbReference type="ARBA" id="ARBA00022679"/>
    </source>
</evidence>
<dbReference type="EMBL" id="KK112172">
    <property type="protein sequence ID" value="KFM56926.1"/>
    <property type="molecule type" value="Genomic_DNA"/>
</dbReference>
<evidence type="ECO:0000256" key="4">
    <source>
        <dbReference type="ARBA" id="ARBA00022763"/>
    </source>
</evidence>
<dbReference type="Proteomes" id="UP000054359">
    <property type="component" value="Unassembled WGS sequence"/>
</dbReference>